<keyword evidence="3 7" id="KW-0540">Nuclease</keyword>
<feature type="compositionally biased region" description="Polar residues" evidence="9">
    <location>
        <begin position="1"/>
        <end position="14"/>
    </location>
</feature>
<dbReference type="NCBIfam" id="TIGR00188">
    <property type="entry name" value="rnpA"/>
    <property type="match status" value="1"/>
</dbReference>
<dbReference type="InterPro" id="IPR000100">
    <property type="entry name" value="RNase_P"/>
</dbReference>
<dbReference type="InterPro" id="IPR020568">
    <property type="entry name" value="Ribosomal_Su5_D2-typ_SF"/>
</dbReference>
<dbReference type="Pfam" id="PF00825">
    <property type="entry name" value="Ribonuclease_P"/>
    <property type="match status" value="1"/>
</dbReference>
<dbReference type="EMBL" id="VWPJ01000003">
    <property type="protein sequence ID" value="KAA5606808.1"/>
    <property type="molecule type" value="Genomic_DNA"/>
</dbReference>
<name>A0A5M6IGV1_9PROT</name>
<evidence type="ECO:0000256" key="8">
    <source>
        <dbReference type="NCBIfam" id="TIGR00188"/>
    </source>
</evidence>
<dbReference type="PANTHER" id="PTHR33992:SF1">
    <property type="entry name" value="RIBONUCLEASE P PROTEIN COMPONENT"/>
    <property type="match status" value="1"/>
</dbReference>
<evidence type="ECO:0000256" key="7">
    <source>
        <dbReference type="HAMAP-Rule" id="MF_00227"/>
    </source>
</evidence>
<dbReference type="PANTHER" id="PTHR33992">
    <property type="entry name" value="RIBONUCLEASE P PROTEIN COMPONENT"/>
    <property type="match status" value="1"/>
</dbReference>
<feature type="compositionally biased region" description="Basic and acidic residues" evidence="9">
    <location>
        <begin position="17"/>
        <end position="29"/>
    </location>
</feature>
<evidence type="ECO:0000256" key="1">
    <source>
        <dbReference type="ARBA" id="ARBA00002663"/>
    </source>
</evidence>
<dbReference type="GO" id="GO:0030677">
    <property type="term" value="C:ribonuclease P complex"/>
    <property type="evidence" value="ECO:0007669"/>
    <property type="project" value="TreeGrafter"/>
</dbReference>
<dbReference type="AlphaFoldDB" id="A0A5M6IGV1"/>
<gene>
    <name evidence="7 10" type="primary">rnpA</name>
    <name evidence="10" type="ORF">F1188_04910</name>
</gene>
<keyword evidence="11" id="KW-1185">Reference proteome</keyword>
<comment type="function">
    <text evidence="1 7">RNaseP catalyzes the removal of the 5'-leader sequence from pre-tRNA to produce the mature 5'-terminus. It can also cleave other RNA substrates such as 4.5S RNA. The protein component plays an auxiliary but essential role in vivo by binding to the 5'-leader sequence and broadening the substrate specificity of the ribozyme.</text>
</comment>
<comment type="similarity">
    <text evidence="7">Belongs to the RnpA family.</text>
</comment>
<keyword evidence="2 7" id="KW-0819">tRNA processing</keyword>
<feature type="compositionally biased region" description="Gly residues" evidence="9">
    <location>
        <begin position="145"/>
        <end position="160"/>
    </location>
</feature>
<dbReference type="OrthoDB" id="9810867at2"/>
<dbReference type="GO" id="GO:0000049">
    <property type="term" value="F:tRNA binding"/>
    <property type="evidence" value="ECO:0007669"/>
    <property type="project" value="UniProtKB-UniRule"/>
</dbReference>
<keyword evidence="5 7" id="KW-0378">Hydrolase</keyword>
<protein>
    <recommendedName>
        <fullName evidence="7 8">Ribonuclease P protein component</fullName>
        <shortName evidence="7">RNase P protein</shortName>
        <shortName evidence="7">RNaseP protein</shortName>
        <ecNumber evidence="7 8">3.1.26.5</ecNumber>
    </recommendedName>
    <alternativeName>
        <fullName evidence="7">Protein C5</fullName>
    </alternativeName>
</protein>
<dbReference type="GO" id="GO:0001682">
    <property type="term" value="P:tRNA 5'-leader removal"/>
    <property type="evidence" value="ECO:0007669"/>
    <property type="project" value="UniProtKB-UniRule"/>
</dbReference>
<evidence type="ECO:0000256" key="4">
    <source>
        <dbReference type="ARBA" id="ARBA00022759"/>
    </source>
</evidence>
<dbReference type="HAMAP" id="MF_00227">
    <property type="entry name" value="RNase_P"/>
    <property type="match status" value="1"/>
</dbReference>
<keyword evidence="6 7" id="KW-0694">RNA-binding</keyword>
<evidence type="ECO:0000313" key="10">
    <source>
        <dbReference type="EMBL" id="KAA5606808.1"/>
    </source>
</evidence>
<evidence type="ECO:0000256" key="2">
    <source>
        <dbReference type="ARBA" id="ARBA00022694"/>
    </source>
</evidence>
<accession>A0A5M6IGV1</accession>
<comment type="subunit">
    <text evidence="7">Consists of a catalytic RNA component (M1 or rnpB) and a protein subunit.</text>
</comment>
<reference evidence="10 11" key="1">
    <citation type="submission" date="2019-09" db="EMBL/GenBank/DDBJ databases">
        <title>Genome sequence of Roseospira marina, one of the more divergent members of the non-sulfur purple photosynthetic bacterial family, the Rhodospirillaceae.</title>
        <authorList>
            <person name="Meyer T."/>
            <person name="Kyndt J."/>
        </authorList>
    </citation>
    <scope>NUCLEOTIDE SEQUENCE [LARGE SCALE GENOMIC DNA]</scope>
    <source>
        <strain evidence="10 11">DSM 15113</strain>
    </source>
</reference>
<feature type="region of interest" description="Disordered" evidence="9">
    <location>
        <begin position="1"/>
        <end position="29"/>
    </location>
</feature>
<keyword evidence="4 7" id="KW-0255">Endonuclease</keyword>
<evidence type="ECO:0000256" key="5">
    <source>
        <dbReference type="ARBA" id="ARBA00022801"/>
    </source>
</evidence>
<feature type="region of interest" description="Disordered" evidence="9">
    <location>
        <begin position="137"/>
        <end position="169"/>
    </location>
</feature>
<dbReference type="GO" id="GO:0042781">
    <property type="term" value="F:3'-tRNA processing endoribonuclease activity"/>
    <property type="evidence" value="ECO:0007669"/>
    <property type="project" value="TreeGrafter"/>
</dbReference>
<dbReference type="InterPro" id="IPR014721">
    <property type="entry name" value="Ribsml_uS5_D2-typ_fold_subgr"/>
</dbReference>
<comment type="caution">
    <text evidence="10">The sequence shown here is derived from an EMBL/GenBank/DDBJ whole genome shotgun (WGS) entry which is preliminary data.</text>
</comment>
<evidence type="ECO:0000256" key="6">
    <source>
        <dbReference type="ARBA" id="ARBA00022884"/>
    </source>
</evidence>
<dbReference type="GO" id="GO:0004526">
    <property type="term" value="F:ribonuclease P activity"/>
    <property type="evidence" value="ECO:0007669"/>
    <property type="project" value="UniProtKB-UniRule"/>
</dbReference>
<dbReference type="Proteomes" id="UP000324065">
    <property type="component" value="Unassembled WGS sequence"/>
</dbReference>
<evidence type="ECO:0000256" key="3">
    <source>
        <dbReference type="ARBA" id="ARBA00022722"/>
    </source>
</evidence>
<evidence type="ECO:0000256" key="9">
    <source>
        <dbReference type="SAM" id="MobiDB-lite"/>
    </source>
</evidence>
<organism evidence="10 11">
    <name type="scientific">Roseospira marina</name>
    <dbReference type="NCBI Taxonomy" id="140057"/>
    <lineage>
        <taxon>Bacteria</taxon>
        <taxon>Pseudomonadati</taxon>
        <taxon>Pseudomonadota</taxon>
        <taxon>Alphaproteobacteria</taxon>
        <taxon>Rhodospirillales</taxon>
        <taxon>Rhodospirillaceae</taxon>
        <taxon>Roseospira</taxon>
    </lineage>
</organism>
<dbReference type="EC" id="3.1.26.5" evidence="7 8"/>
<evidence type="ECO:0000313" key="11">
    <source>
        <dbReference type="Proteomes" id="UP000324065"/>
    </source>
</evidence>
<dbReference type="InterPro" id="IPR020539">
    <property type="entry name" value="RNase_P_CS"/>
</dbReference>
<dbReference type="PROSITE" id="PS00648">
    <property type="entry name" value="RIBONUCLEASE_P"/>
    <property type="match status" value="1"/>
</dbReference>
<sequence>MNAPASSATETPPDTESGERPDRLKRRGDFLRVAGGRRKVVTAGFILQAAPNPAVRRLSPDAEPPVPRLGFTCSRKVGKAVVRNRARRRLRAAADAIFPGHARPGWDYVLIGRQETNAQAFARLLDDLERALRRVVEDRARSGGRHGGGGGRPPKGGGKRSGPPRRSAP</sequence>
<comment type="catalytic activity">
    <reaction evidence="7">
        <text>Endonucleolytic cleavage of RNA, removing 5'-extranucleotides from tRNA precursor.</text>
        <dbReference type="EC" id="3.1.26.5"/>
    </reaction>
</comment>
<dbReference type="SUPFAM" id="SSF54211">
    <property type="entry name" value="Ribosomal protein S5 domain 2-like"/>
    <property type="match status" value="1"/>
</dbReference>
<proteinExistence type="inferred from homology"/>
<dbReference type="Gene3D" id="3.30.230.10">
    <property type="match status" value="1"/>
</dbReference>